<dbReference type="GO" id="GO:0004518">
    <property type="term" value="F:nuclease activity"/>
    <property type="evidence" value="ECO:0007669"/>
    <property type="project" value="UniProtKB-KW"/>
</dbReference>
<organism evidence="9 10">
    <name type="scientific">SAR86 cluster bacterium</name>
    <dbReference type="NCBI Taxonomy" id="2030880"/>
    <lineage>
        <taxon>Bacteria</taxon>
        <taxon>Pseudomonadati</taxon>
        <taxon>Pseudomonadota</taxon>
        <taxon>Gammaproteobacteria</taxon>
        <taxon>SAR86 cluster</taxon>
    </lineage>
</organism>
<evidence type="ECO:0000256" key="5">
    <source>
        <dbReference type="ARBA" id="ARBA00022801"/>
    </source>
</evidence>
<dbReference type="Gene3D" id="3.40.50.1010">
    <property type="entry name" value="5'-nuclease"/>
    <property type="match status" value="1"/>
</dbReference>
<keyword evidence="6" id="KW-0460">Magnesium</keyword>
<evidence type="ECO:0000256" key="3">
    <source>
        <dbReference type="ARBA" id="ARBA00022722"/>
    </source>
</evidence>
<comment type="similarity">
    <text evidence="7">Belongs to the PINc/VapC protein family.</text>
</comment>
<name>A0A2A5C9A8_9GAMM</name>
<dbReference type="Pfam" id="PF01850">
    <property type="entry name" value="PIN"/>
    <property type="match status" value="1"/>
</dbReference>
<keyword evidence="5" id="KW-0378">Hydrolase</keyword>
<evidence type="ECO:0000313" key="10">
    <source>
        <dbReference type="Proteomes" id="UP000228987"/>
    </source>
</evidence>
<dbReference type="PANTHER" id="PTHR33653">
    <property type="entry name" value="RIBONUCLEASE VAPC2"/>
    <property type="match status" value="1"/>
</dbReference>
<dbReference type="GO" id="GO:0046872">
    <property type="term" value="F:metal ion binding"/>
    <property type="evidence" value="ECO:0007669"/>
    <property type="project" value="UniProtKB-KW"/>
</dbReference>
<feature type="domain" description="PIN" evidence="8">
    <location>
        <begin position="16"/>
        <end position="126"/>
    </location>
</feature>
<evidence type="ECO:0000256" key="1">
    <source>
        <dbReference type="ARBA" id="ARBA00001946"/>
    </source>
</evidence>
<dbReference type="CDD" id="cd09881">
    <property type="entry name" value="PIN_VapC4-5_FitB-like"/>
    <property type="match status" value="1"/>
</dbReference>
<gene>
    <name evidence="9" type="ORF">COA71_12325</name>
</gene>
<sequence>MLILLSPEICRHILLNQDETALNVLETWSARGDEIMLSAITYAELVAGALNTANKEKHMNLIKAFCDRLDAIAPWDERAVDRYTEIQMQALSKGTVTNMNNAMLAAHAICLDARLLCINRKSFAEIEGLKLLELGDSDSFS</sequence>
<keyword evidence="2" id="KW-1277">Toxin-antitoxin system</keyword>
<dbReference type="PANTHER" id="PTHR33653:SF1">
    <property type="entry name" value="RIBONUCLEASE VAPC2"/>
    <property type="match status" value="1"/>
</dbReference>
<keyword evidence="4" id="KW-0479">Metal-binding</keyword>
<evidence type="ECO:0000256" key="4">
    <source>
        <dbReference type="ARBA" id="ARBA00022723"/>
    </source>
</evidence>
<dbReference type="GO" id="GO:0016787">
    <property type="term" value="F:hydrolase activity"/>
    <property type="evidence" value="ECO:0007669"/>
    <property type="project" value="UniProtKB-KW"/>
</dbReference>
<dbReference type="EMBL" id="NVWI01000011">
    <property type="protein sequence ID" value="PCJ39956.1"/>
    <property type="molecule type" value="Genomic_DNA"/>
</dbReference>
<dbReference type="InterPro" id="IPR029060">
    <property type="entry name" value="PIN-like_dom_sf"/>
</dbReference>
<protein>
    <submittedName>
        <fullName evidence="9">VapC toxin family PIN domain ribonuclease</fullName>
    </submittedName>
</protein>
<dbReference type="SUPFAM" id="SSF88723">
    <property type="entry name" value="PIN domain-like"/>
    <property type="match status" value="1"/>
</dbReference>
<evidence type="ECO:0000256" key="6">
    <source>
        <dbReference type="ARBA" id="ARBA00022842"/>
    </source>
</evidence>
<proteinExistence type="inferred from homology"/>
<reference evidence="10" key="1">
    <citation type="submission" date="2017-08" db="EMBL/GenBank/DDBJ databases">
        <title>A dynamic microbial community with high functional redundancy inhabits the cold, oxic subseafloor aquifer.</title>
        <authorList>
            <person name="Tully B.J."/>
            <person name="Wheat C.G."/>
            <person name="Glazer B.T."/>
            <person name="Huber J.A."/>
        </authorList>
    </citation>
    <scope>NUCLEOTIDE SEQUENCE [LARGE SCALE GENOMIC DNA]</scope>
</reference>
<evidence type="ECO:0000313" key="9">
    <source>
        <dbReference type="EMBL" id="PCJ39956.1"/>
    </source>
</evidence>
<dbReference type="Proteomes" id="UP000228987">
    <property type="component" value="Unassembled WGS sequence"/>
</dbReference>
<evidence type="ECO:0000256" key="7">
    <source>
        <dbReference type="ARBA" id="ARBA00038093"/>
    </source>
</evidence>
<dbReference type="InterPro" id="IPR050556">
    <property type="entry name" value="Type_II_TA_system_RNase"/>
</dbReference>
<keyword evidence="3" id="KW-0540">Nuclease</keyword>
<accession>A0A2A5C9A8</accession>
<comment type="caution">
    <text evidence="9">The sequence shown here is derived from an EMBL/GenBank/DDBJ whole genome shotgun (WGS) entry which is preliminary data.</text>
</comment>
<dbReference type="InterPro" id="IPR002716">
    <property type="entry name" value="PIN_dom"/>
</dbReference>
<comment type="cofactor">
    <cofactor evidence="1">
        <name>Mg(2+)</name>
        <dbReference type="ChEBI" id="CHEBI:18420"/>
    </cofactor>
</comment>
<evidence type="ECO:0000259" key="8">
    <source>
        <dbReference type="Pfam" id="PF01850"/>
    </source>
</evidence>
<evidence type="ECO:0000256" key="2">
    <source>
        <dbReference type="ARBA" id="ARBA00022649"/>
    </source>
</evidence>
<dbReference type="AlphaFoldDB" id="A0A2A5C9A8"/>